<dbReference type="Pfam" id="PF04892">
    <property type="entry name" value="VanZ"/>
    <property type="match status" value="1"/>
</dbReference>
<keyword evidence="4" id="KW-1185">Reference proteome</keyword>
<protein>
    <submittedName>
        <fullName evidence="3">VanZ family protein</fullName>
    </submittedName>
</protein>
<keyword evidence="1" id="KW-0812">Transmembrane</keyword>
<dbReference type="Proteomes" id="UP000321204">
    <property type="component" value="Chromosome"/>
</dbReference>
<evidence type="ECO:0000313" key="3">
    <source>
        <dbReference type="EMBL" id="QEC57772.1"/>
    </source>
</evidence>
<dbReference type="EMBL" id="CP042433">
    <property type="protein sequence ID" value="QEC57772.1"/>
    <property type="molecule type" value="Genomic_DNA"/>
</dbReference>
<reference evidence="3 4" key="1">
    <citation type="journal article" date="2015" name="Int. J. Syst. Evol. Microbiol.">
        <title>Flavisolibacter ginsenosidimutans sp. nov., with ginsenoside-converting activity isolated from soil used for cultivating ginseng.</title>
        <authorList>
            <person name="Zhao Y."/>
            <person name="Liu Q."/>
            <person name="Kang M.S."/>
            <person name="Jin F."/>
            <person name="Yu H."/>
            <person name="Im W.T."/>
        </authorList>
    </citation>
    <scope>NUCLEOTIDE SEQUENCE [LARGE SCALE GENOMIC DNA]</scope>
    <source>
        <strain evidence="3 4">Gsoil 636</strain>
    </source>
</reference>
<keyword evidence="1" id="KW-0472">Membrane</keyword>
<feature type="transmembrane region" description="Helical" evidence="1">
    <location>
        <begin position="40"/>
        <end position="58"/>
    </location>
</feature>
<feature type="transmembrane region" description="Helical" evidence="1">
    <location>
        <begin position="96"/>
        <end position="116"/>
    </location>
</feature>
<dbReference type="NCBIfam" id="NF037970">
    <property type="entry name" value="vanZ_1"/>
    <property type="match status" value="1"/>
</dbReference>
<feature type="domain" description="VanZ-like" evidence="2">
    <location>
        <begin position="45"/>
        <end position="116"/>
    </location>
</feature>
<sequence>MLNILEKHAKFLAILWLLFISVLFFLPGSALPKAGWLDAIYFDKWVHCGFFALLVFLWRFYFPRELRYNWWLLLLALCYAFGVEVIQYYFIPNRSFDLFDVMADMTGAFAGIWFWTRRYIKK</sequence>
<evidence type="ECO:0000256" key="1">
    <source>
        <dbReference type="SAM" id="Phobius"/>
    </source>
</evidence>
<gene>
    <name evidence="3" type="ORF">FSB75_18300</name>
</gene>
<name>A0A5B8UN27_9BACT</name>
<keyword evidence="1" id="KW-1133">Transmembrane helix</keyword>
<dbReference type="OrthoDB" id="1524985at2"/>
<feature type="transmembrane region" description="Helical" evidence="1">
    <location>
        <begin position="70"/>
        <end position="90"/>
    </location>
</feature>
<proteinExistence type="predicted"/>
<dbReference type="PANTHER" id="PTHR28008:SF1">
    <property type="entry name" value="DOMAIN PROTEIN, PUTATIVE (AFU_ORTHOLOGUE AFUA_3G10980)-RELATED"/>
    <property type="match status" value="1"/>
</dbReference>
<organism evidence="3 4">
    <name type="scientific">Flavisolibacter ginsenosidimutans</name>
    <dbReference type="NCBI Taxonomy" id="661481"/>
    <lineage>
        <taxon>Bacteria</taxon>
        <taxon>Pseudomonadati</taxon>
        <taxon>Bacteroidota</taxon>
        <taxon>Chitinophagia</taxon>
        <taxon>Chitinophagales</taxon>
        <taxon>Chitinophagaceae</taxon>
        <taxon>Flavisolibacter</taxon>
    </lineage>
</organism>
<evidence type="ECO:0000313" key="4">
    <source>
        <dbReference type="Proteomes" id="UP000321204"/>
    </source>
</evidence>
<dbReference type="AlphaFoldDB" id="A0A5B8UN27"/>
<dbReference type="InterPro" id="IPR006976">
    <property type="entry name" value="VanZ-like"/>
</dbReference>
<dbReference type="KEGG" id="fgg:FSB75_18300"/>
<evidence type="ECO:0000259" key="2">
    <source>
        <dbReference type="Pfam" id="PF04892"/>
    </source>
</evidence>
<dbReference type="RefSeq" id="WP_146790442.1">
    <property type="nucleotide sequence ID" value="NZ_BAABIO010000003.1"/>
</dbReference>
<dbReference type="PANTHER" id="PTHR28008">
    <property type="entry name" value="DOMAIN PROTEIN, PUTATIVE (AFU_ORTHOLOGUE AFUA_3G10980)-RELATED"/>
    <property type="match status" value="1"/>
</dbReference>
<accession>A0A5B8UN27</accession>